<dbReference type="Gene3D" id="3.90.700.10">
    <property type="entry name" value="Succinate dehydrogenase/fumarate reductase flavoprotein, catalytic domain"/>
    <property type="match status" value="1"/>
</dbReference>
<evidence type="ECO:0000259" key="6">
    <source>
        <dbReference type="Pfam" id="PF00890"/>
    </source>
</evidence>
<evidence type="ECO:0000256" key="3">
    <source>
        <dbReference type="ARBA" id="ARBA00022827"/>
    </source>
</evidence>
<keyword evidence="4" id="KW-0560">Oxidoreductase</keyword>
<dbReference type="SUPFAM" id="SSF56425">
    <property type="entry name" value="Succinate dehydrogenase/fumarate reductase flavoprotein, catalytic domain"/>
    <property type="match status" value="1"/>
</dbReference>
<evidence type="ECO:0000313" key="8">
    <source>
        <dbReference type="Proteomes" id="UP001320544"/>
    </source>
</evidence>
<organism evidence="7 8">
    <name type="scientific">Raoultibacter timonensis</name>
    <dbReference type="NCBI Taxonomy" id="1907662"/>
    <lineage>
        <taxon>Bacteria</taxon>
        <taxon>Bacillati</taxon>
        <taxon>Actinomycetota</taxon>
        <taxon>Coriobacteriia</taxon>
        <taxon>Eggerthellales</taxon>
        <taxon>Eggerthellaceae</taxon>
        <taxon>Raoultibacter</taxon>
    </lineage>
</organism>
<gene>
    <name evidence="7" type="ORF">CE91St30_05160</name>
</gene>
<dbReference type="InterPro" id="IPR050315">
    <property type="entry name" value="FAD-oxidoreductase_2"/>
</dbReference>
<comment type="cofactor">
    <cofactor evidence="1">
        <name>FAD</name>
        <dbReference type="ChEBI" id="CHEBI:57692"/>
    </cofactor>
</comment>
<keyword evidence="2" id="KW-0285">Flavoprotein</keyword>
<dbReference type="InterPro" id="IPR027477">
    <property type="entry name" value="Succ_DH/fumarate_Rdtase_cat_sf"/>
</dbReference>
<feature type="compositionally biased region" description="Low complexity" evidence="5">
    <location>
        <begin position="39"/>
        <end position="58"/>
    </location>
</feature>
<proteinExistence type="predicted"/>
<dbReference type="PANTHER" id="PTHR43400">
    <property type="entry name" value="FUMARATE REDUCTASE"/>
    <property type="match status" value="1"/>
</dbReference>
<evidence type="ECO:0000313" key="7">
    <source>
        <dbReference type="EMBL" id="BDE95183.1"/>
    </source>
</evidence>
<evidence type="ECO:0000256" key="4">
    <source>
        <dbReference type="ARBA" id="ARBA00023002"/>
    </source>
</evidence>
<evidence type="ECO:0000256" key="5">
    <source>
        <dbReference type="SAM" id="MobiDB-lite"/>
    </source>
</evidence>
<dbReference type="RefSeq" id="WP_244411632.1">
    <property type="nucleotide sequence ID" value="NZ_AP025564.1"/>
</dbReference>
<dbReference type="Pfam" id="PF00890">
    <property type="entry name" value="FAD_binding_2"/>
    <property type="match status" value="1"/>
</dbReference>
<accession>A0ABN6MD93</accession>
<dbReference type="EMBL" id="AP025564">
    <property type="protein sequence ID" value="BDE95183.1"/>
    <property type="molecule type" value="Genomic_DNA"/>
</dbReference>
<reference evidence="7 8" key="1">
    <citation type="submission" date="2022-01" db="EMBL/GenBank/DDBJ databases">
        <title>Novel bile acid biosynthetic pathways are enriched in the microbiome of centenarians.</title>
        <authorList>
            <person name="Sato Y."/>
            <person name="Atarashi K."/>
            <person name="Plichta R.D."/>
            <person name="Arai Y."/>
            <person name="Sasajima S."/>
            <person name="Kearney M.S."/>
            <person name="Suda W."/>
            <person name="Takeshita K."/>
            <person name="Sasaki T."/>
            <person name="Okamoto S."/>
            <person name="Skelly N.A."/>
            <person name="Okamura Y."/>
            <person name="Vlamakis H."/>
            <person name="Li Y."/>
            <person name="Tanoue T."/>
            <person name="Takei H."/>
            <person name="Nittono H."/>
            <person name="Narushima S."/>
            <person name="Irie J."/>
            <person name="Itoh H."/>
            <person name="Moriya K."/>
            <person name="Sugiura Y."/>
            <person name="Suematsu M."/>
            <person name="Moritoki N."/>
            <person name="Shibata S."/>
            <person name="Littman R.D."/>
            <person name="Fischbach A.M."/>
            <person name="Uwamino Y."/>
            <person name="Inoue T."/>
            <person name="Honda A."/>
            <person name="Hattori M."/>
            <person name="Murai T."/>
            <person name="Xavier J.R."/>
            <person name="Hirose N."/>
            <person name="Honda K."/>
        </authorList>
    </citation>
    <scope>NUCLEOTIDE SEQUENCE [LARGE SCALE GENOMIC DNA]</scope>
    <source>
        <strain evidence="7 8">CE91-St30</strain>
    </source>
</reference>
<evidence type="ECO:0000256" key="1">
    <source>
        <dbReference type="ARBA" id="ARBA00001974"/>
    </source>
</evidence>
<protein>
    <submittedName>
        <fullName evidence="7">FAD-binding dehydrogenase</fullName>
    </submittedName>
</protein>
<dbReference type="InterPro" id="IPR006311">
    <property type="entry name" value="TAT_signal"/>
</dbReference>
<dbReference type="InterPro" id="IPR036188">
    <property type="entry name" value="FAD/NAD-bd_sf"/>
</dbReference>
<dbReference type="PANTHER" id="PTHR43400:SF7">
    <property type="entry name" value="FAD-DEPENDENT OXIDOREDUCTASE 2 FAD BINDING DOMAIN-CONTAINING PROTEIN"/>
    <property type="match status" value="1"/>
</dbReference>
<dbReference type="PROSITE" id="PS51318">
    <property type="entry name" value="TAT"/>
    <property type="match status" value="1"/>
</dbReference>
<keyword evidence="8" id="KW-1185">Reference proteome</keyword>
<name>A0ABN6MD93_9ACTN</name>
<feature type="domain" description="FAD-dependent oxidoreductase 2 FAD-binding" evidence="6">
    <location>
        <begin position="80"/>
        <end position="540"/>
    </location>
</feature>
<dbReference type="Gene3D" id="3.50.50.60">
    <property type="entry name" value="FAD/NAD(P)-binding domain"/>
    <property type="match status" value="1"/>
</dbReference>
<dbReference type="InterPro" id="IPR003953">
    <property type="entry name" value="FAD-dep_OxRdtase_2_FAD-bd"/>
</dbReference>
<dbReference type="SUPFAM" id="SSF51905">
    <property type="entry name" value="FAD/NAD(P)-binding domain"/>
    <property type="match status" value="1"/>
</dbReference>
<sequence length="573" mass="60321">MFESTQNLSRRSFLVGAGALTAGIAGSALVGCSPKETEPAAGAAEPSAENTAAATQGADAADPIWSIPELGEPSETIEADVCIVGAGGTGTAAAIQAIDLGLKPVVIERLDGYGGSFIGTEGMTGLETHFTEADGGVSFAGAYNPNAPYGVKNAMNTCLNYHHWIPQHKLYENFFSQTAETIDWLEGHGIVFEGNISIGSGPKVWHVYDKGDNASPGGYFMQCFGAEAEKLGVEARFKTFGRKIIIEDGKVAGLLAQTEKGDVIEVKAPVVVVGTGGYANNSDMLYSVSETKNANIQALGMDCRDGDGLKMAKDAGADFAEGLGTVMWCGPVTIGAVSATWTTDAYSAGVQPTLWLNEKGERFCKEDLWIDDFAGAGICVRNQEKTFALFTEADMKRWEERGPDGQVFSFGTPGTPLSEARAVLEKAEGCHVGDTLEAVCKEAGLDADAVKATVEQYNGYCDAAAGLDGDDTSADEEFGKRAKYLHKMDEGPYWLCETADGFYTTCGGIRVNEKTQVLDAEGQVIGGLYAGGSDAGGLYGDSYDVKFAPGSQAAWAVNSGRLAMKDAKEYLGK</sequence>
<evidence type="ECO:0000256" key="2">
    <source>
        <dbReference type="ARBA" id="ARBA00022630"/>
    </source>
</evidence>
<keyword evidence="3" id="KW-0274">FAD</keyword>
<feature type="region of interest" description="Disordered" evidence="5">
    <location>
        <begin position="35"/>
        <end position="58"/>
    </location>
</feature>
<dbReference type="Proteomes" id="UP001320544">
    <property type="component" value="Chromosome"/>
</dbReference>